<comment type="catalytic activity">
    <reaction evidence="11">
        <text>alpha-D-glucose = beta-D-glucose</text>
        <dbReference type="Rhea" id="RHEA:10264"/>
        <dbReference type="ChEBI" id="CHEBI:15903"/>
        <dbReference type="ChEBI" id="CHEBI:17925"/>
        <dbReference type="EC" id="5.1.3.3"/>
    </reaction>
</comment>
<dbReference type="EC" id="5.1.3.3" evidence="11"/>
<evidence type="ECO:0000256" key="7">
    <source>
        <dbReference type="ARBA" id="ARBA00022553"/>
    </source>
</evidence>
<dbReference type="PANTHER" id="PTHR10091">
    <property type="entry name" value="ALDOSE-1-EPIMERASE"/>
    <property type="match status" value="1"/>
</dbReference>
<dbReference type="Proteomes" id="UP000036520">
    <property type="component" value="Chromosome"/>
</dbReference>
<comment type="similarity">
    <text evidence="4 11">Belongs to the aldose epimerase family.</text>
</comment>
<organism evidence="16 17">
    <name type="scientific">Cyclobacterium amurskyense</name>
    <dbReference type="NCBI Taxonomy" id="320787"/>
    <lineage>
        <taxon>Bacteria</taxon>
        <taxon>Pseudomonadati</taxon>
        <taxon>Bacteroidota</taxon>
        <taxon>Cytophagia</taxon>
        <taxon>Cytophagales</taxon>
        <taxon>Cyclobacteriaceae</taxon>
        <taxon>Cyclobacterium</taxon>
    </lineage>
</organism>
<evidence type="ECO:0000256" key="11">
    <source>
        <dbReference type="PIRNR" id="PIRNR005096"/>
    </source>
</evidence>
<dbReference type="KEGG" id="camu:CA2015_3989"/>
<dbReference type="GO" id="GO:0030246">
    <property type="term" value="F:carbohydrate binding"/>
    <property type="evidence" value="ECO:0007669"/>
    <property type="project" value="InterPro"/>
</dbReference>
<dbReference type="GO" id="GO:0004034">
    <property type="term" value="F:aldose 1-epimerase activity"/>
    <property type="evidence" value="ECO:0007669"/>
    <property type="project" value="UniProtKB-EC"/>
</dbReference>
<evidence type="ECO:0000256" key="9">
    <source>
        <dbReference type="ARBA" id="ARBA00023235"/>
    </source>
</evidence>
<dbReference type="InterPro" id="IPR015443">
    <property type="entry name" value="Aldose_1-epimerase"/>
</dbReference>
<keyword evidence="8" id="KW-0106">Calcium</keyword>
<dbReference type="InterPro" id="IPR011013">
    <property type="entry name" value="Gal_mutarotase_sf_dom"/>
</dbReference>
<proteinExistence type="inferred from homology"/>
<evidence type="ECO:0000256" key="12">
    <source>
        <dbReference type="PIRSR" id="PIRSR005096-1"/>
    </source>
</evidence>
<feature type="signal peptide" evidence="15">
    <location>
        <begin position="1"/>
        <end position="17"/>
    </location>
</feature>
<dbReference type="InterPro" id="IPR047215">
    <property type="entry name" value="Galactose_mutarotase-like"/>
</dbReference>
<comment type="cofactor">
    <cofactor evidence="1">
        <name>Ca(2+)</name>
        <dbReference type="ChEBI" id="CHEBI:29108"/>
    </cofactor>
</comment>
<dbReference type="InterPro" id="IPR014718">
    <property type="entry name" value="GH-type_carb-bd"/>
</dbReference>
<dbReference type="OrthoDB" id="9779408at2"/>
<dbReference type="STRING" id="320787.CA2015_3989"/>
<reference evidence="16 17" key="1">
    <citation type="submission" date="2015-07" db="EMBL/GenBank/DDBJ databases">
        <authorList>
            <person name="Kim K.M."/>
        </authorList>
    </citation>
    <scope>NUCLEOTIDE SEQUENCE [LARGE SCALE GENOMIC DNA]</scope>
    <source>
        <strain evidence="16 17">KCTC 12363</strain>
    </source>
</reference>
<evidence type="ECO:0000256" key="6">
    <source>
        <dbReference type="ARBA" id="ARBA00022490"/>
    </source>
</evidence>
<comment type="subcellular location">
    <subcellularLocation>
        <location evidence="2">Cytoplasm</location>
    </subcellularLocation>
</comment>
<dbReference type="PROSITE" id="PS51257">
    <property type="entry name" value="PROKAR_LIPOPROTEIN"/>
    <property type="match status" value="1"/>
</dbReference>
<dbReference type="FunFam" id="2.70.98.10:FF:000003">
    <property type="entry name" value="Aldose 1-epimerase"/>
    <property type="match status" value="1"/>
</dbReference>
<sequence>MKTSPLLALLVSGMVMACGQNTKEQAENEQKIEPKFLTAMEDSAFEKNVNGKEVKLYHLTNKNGMEMTVTNFGARVVELFAPDKNGKFEDVVLGYDNLDEYINTPGGYYGAPIGRYGNRIAGAKFTLDGKTYPLEANNGPNNLHGAPGGYHKVVWEVLEATDQKLAMKYVSPDGEAGFPGELTVYMDYYLTDDNEFKITYKATTDKPTIVNLTHHSFFNLNGHGEGNVRNHMLQLNADHFTPVDDTLIPLGDIKPVKGTPFDFSEPHLIGERIDDDNEQLKKGGGYDHNWVINREEGNKETIKTAAVWVPENGRKMEVFTDQPGVQVYTGNFMNGGGASKAGKSYGKQGAICLETQHYPDSPNQPSFPSVTVKPGDTYTHECIYKFSVIK</sequence>
<protein>
    <recommendedName>
        <fullName evidence="11">Aldose 1-epimerase</fullName>
        <ecNumber evidence="11">5.1.3.3</ecNumber>
    </recommendedName>
</protein>
<evidence type="ECO:0000256" key="15">
    <source>
        <dbReference type="SAM" id="SignalP"/>
    </source>
</evidence>
<evidence type="ECO:0000256" key="4">
    <source>
        <dbReference type="ARBA" id="ARBA00006206"/>
    </source>
</evidence>
<dbReference type="PIRSF" id="PIRSF005096">
    <property type="entry name" value="GALM"/>
    <property type="match status" value="1"/>
</dbReference>
<feature type="chain" id="PRO_5005208108" description="Aldose 1-epimerase" evidence="15">
    <location>
        <begin position="18"/>
        <end position="390"/>
    </location>
</feature>
<keyword evidence="6" id="KW-0963">Cytoplasm</keyword>
<dbReference type="PATRIC" id="fig|320787.5.peg.4370"/>
<evidence type="ECO:0000256" key="10">
    <source>
        <dbReference type="ARBA" id="ARBA00023277"/>
    </source>
</evidence>
<evidence type="ECO:0000256" key="1">
    <source>
        <dbReference type="ARBA" id="ARBA00001913"/>
    </source>
</evidence>
<dbReference type="CDD" id="cd09019">
    <property type="entry name" value="galactose_mutarotase_like"/>
    <property type="match status" value="1"/>
</dbReference>
<dbReference type="RefSeq" id="WP_048643467.1">
    <property type="nucleotide sequence ID" value="NZ_CP012040.1"/>
</dbReference>
<keyword evidence="15" id="KW-0732">Signal</keyword>
<evidence type="ECO:0000256" key="2">
    <source>
        <dbReference type="ARBA" id="ARBA00004496"/>
    </source>
</evidence>
<dbReference type="Pfam" id="PF01263">
    <property type="entry name" value="Aldose_epim"/>
    <property type="match status" value="1"/>
</dbReference>
<gene>
    <name evidence="16" type="ORF">CA2015_3989</name>
</gene>
<keyword evidence="7" id="KW-0597">Phosphoprotein</keyword>
<dbReference type="GO" id="GO:0005737">
    <property type="term" value="C:cytoplasm"/>
    <property type="evidence" value="ECO:0007669"/>
    <property type="project" value="UniProtKB-SubCell"/>
</dbReference>
<evidence type="ECO:0000256" key="13">
    <source>
        <dbReference type="PIRSR" id="PIRSR005096-2"/>
    </source>
</evidence>
<accession>A0A0H4PGN2</accession>
<dbReference type="InterPro" id="IPR008183">
    <property type="entry name" value="Aldose_1/G6P_1-epimerase"/>
</dbReference>
<dbReference type="EMBL" id="CP012040">
    <property type="protein sequence ID" value="AKP53349.1"/>
    <property type="molecule type" value="Genomic_DNA"/>
</dbReference>
<name>A0A0H4PGN2_9BACT</name>
<dbReference type="PANTHER" id="PTHR10091:SF0">
    <property type="entry name" value="GALACTOSE MUTAROTASE"/>
    <property type="match status" value="1"/>
</dbReference>
<comment type="subunit">
    <text evidence="5">Monomer.</text>
</comment>
<feature type="binding site" evidence="13">
    <location>
        <position position="287"/>
    </location>
    <ligand>
        <name>beta-D-galactose</name>
        <dbReference type="ChEBI" id="CHEBI:27667"/>
    </ligand>
</feature>
<dbReference type="GO" id="GO:0033499">
    <property type="term" value="P:galactose catabolic process via UDP-galactose, Leloir pathway"/>
    <property type="evidence" value="ECO:0007669"/>
    <property type="project" value="TreeGrafter"/>
</dbReference>
<dbReference type="UniPathway" id="UPA00242"/>
<evidence type="ECO:0000313" key="16">
    <source>
        <dbReference type="EMBL" id="AKP53349.1"/>
    </source>
</evidence>
<evidence type="ECO:0000256" key="3">
    <source>
        <dbReference type="ARBA" id="ARBA00005028"/>
    </source>
</evidence>
<keyword evidence="9 11" id="KW-0413">Isomerase</keyword>
<dbReference type="SUPFAM" id="SSF74650">
    <property type="entry name" value="Galactose mutarotase-like"/>
    <property type="match status" value="1"/>
</dbReference>
<feature type="binding site" evidence="14">
    <location>
        <begin position="118"/>
        <end position="119"/>
    </location>
    <ligand>
        <name>beta-D-galactose</name>
        <dbReference type="ChEBI" id="CHEBI:27667"/>
    </ligand>
</feature>
<feature type="active site" description="Proton donor" evidence="12">
    <location>
        <position position="215"/>
    </location>
</feature>
<dbReference type="Gene3D" id="2.70.98.10">
    <property type="match status" value="1"/>
</dbReference>
<comment type="pathway">
    <text evidence="3 11">Carbohydrate metabolism; hexose metabolism.</text>
</comment>
<evidence type="ECO:0000256" key="14">
    <source>
        <dbReference type="PIRSR" id="PIRSR005096-3"/>
    </source>
</evidence>
<dbReference type="GO" id="GO:0006006">
    <property type="term" value="P:glucose metabolic process"/>
    <property type="evidence" value="ECO:0007669"/>
    <property type="project" value="TreeGrafter"/>
</dbReference>
<evidence type="ECO:0000313" key="17">
    <source>
        <dbReference type="Proteomes" id="UP000036520"/>
    </source>
</evidence>
<keyword evidence="17" id="KW-1185">Reference proteome</keyword>
<dbReference type="AlphaFoldDB" id="A0A0H4PGN2"/>
<dbReference type="NCBIfam" id="NF008277">
    <property type="entry name" value="PRK11055.1"/>
    <property type="match status" value="1"/>
</dbReference>
<keyword evidence="10 11" id="KW-0119">Carbohydrate metabolism</keyword>
<feature type="active site" description="Proton acceptor" evidence="12">
    <location>
        <position position="354"/>
    </location>
</feature>
<evidence type="ECO:0000256" key="8">
    <source>
        <dbReference type="ARBA" id="ARBA00022837"/>
    </source>
</evidence>
<evidence type="ECO:0000256" key="5">
    <source>
        <dbReference type="ARBA" id="ARBA00011245"/>
    </source>
</evidence>